<dbReference type="SUPFAM" id="SSF54909">
    <property type="entry name" value="Dimeric alpha+beta barrel"/>
    <property type="match status" value="1"/>
</dbReference>
<feature type="domain" description="EF-hand" evidence="3">
    <location>
        <begin position="31"/>
        <end position="66"/>
    </location>
</feature>
<dbReference type="InterPro" id="IPR007138">
    <property type="entry name" value="ABM_dom"/>
</dbReference>
<evidence type="ECO:0000259" key="3">
    <source>
        <dbReference type="PROSITE" id="PS50222"/>
    </source>
</evidence>
<keyword evidence="1" id="KW-0479">Metal-binding</keyword>
<dbReference type="InterPro" id="IPR011992">
    <property type="entry name" value="EF-hand-dom_pair"/>
</dbReference>
<dbReference type="PROSITE" id="PS50222">
    <property type="entry name" value="EF_HAND_2"/>
    <property type="match status" value="1"/>
</dbReference>
<evidence type="ECO:0000313" key="6">
    <source>
        <dbReference type="Proteomes" id="UP000265120"/>
    </source>
</evidence>
<dbReference type="PROSITE" id="PS00018">
    <property type="entry name" value="EF_HAND_1"/>
    <property type="match status" value="1"/>
</dbReference>
<evidence type="ECO:0000259" key="4">
    <source>
        <dbReference type="PROSITE" id="PS51725"/>
    </source>
</evidence>
<dbReference type="InterPro" id="IPR018247">
    <property type="entry name" value="EF_Hand_1_Ca_BS"/>
</dbReference>
<keyword evidence="2" id="KW-0106">Calcium</keyword>
<keyword evidence="6" id="KW-1185">Reference proteome</keyword>
<sequence>MWVLACNYILFYFILFYSVHSFLIPQKQDVLLVSCIISILRRADKNDDGKLSLDEFQYYFTDDYFTPHLGEYVNVLSALEKLNVAILKAMDKTKEVGFDGFSQLKYGKFKKVIDIKVTLYEGDMDMLQSLQSSLDCAMEAVHDQGCTGRRITKPLELPVQRVTKRPGRRIQKNMCLSPTDPYSGMLTTGVSVEPDNHWGSQINQLEHLVDKLECENILLVQRQMSVKERDVEQFQQALKIYTDATGSQLNNLHISVQNLPDRSCFIMYEFWQDRLSWMSYLQSSISKTFQRCIIDSLEEAEMVSTMLLPASWWIMNNN</sequence>
<protein>
    <submittedName>
        <fullName evidence="5">N-terminal EF-hand calcium-binding protein 1-like</fullName>
    </submittedName>
</protein>
<accession>A0A3P8V4D4</accession>
<dbReference type="OMA" id="MECESPH"/>
<dbReference type="Pfam" id="PF03992">
    <property type="entry name" value="ABM"/>
    <property type="match status" value="1"/>
</dbReference>
<dbReference type="Ensembl" id="ENSCSET00000008082.1">
    <property type="protein sequence ID" value="ENSCSEP00000007996.1"/>
    <property type="gene ID" value="ENSCSEG00000005104.1"/>
</dbReference>
<evidence type="ECO:0000256" key="2">
    <source>
        <dbReference type="ARBA" id="ARBA00022837"/>
    </source>
</evidence>
<dbReference type="SUPFAM" id="SSF47473">
    <property type="entry name" value="EF-hand"/>
    <property type="match status" value="1"/>
</dbReference>
<dbReference type="AlphaFoldDB" id="A0A3P8V4D4"/>
<evidence type="ECO:0000256" key="1">
    <source>
        <dbReference type="ARBA" id="ARBA00022723"/>
    </source>
</evidence>
<dbReference type="GeneTree" id="ENSGT00950000183131"/>
<evidence type="ECO:0000313" key="5">
    <source>
        <dbReference type="Ensembl" id="ENSCSEP00000007996.1"/>
    </source>
</evidence>
<dbReference type="GO" id="GO:0042984">
    <property type="term" value="P:regulation of amyloid precursor protein biosynthetic process"/>
    <property type="evidence" value="ECO:0007669"/>
    <property type="project" value="TreeGrafter"/>
</dbReference>
<dbReference type="GO" id="GO:0005509">
    <property type="term" value="F:calcium ion binding"/>
    <property type="evidence" value="ECO:0007669"/>
    <property type="project" value="InterPro"/>
</dbReference>
<reference evidence="5" key="2">
    <citation type="submission" date="2025-08" db="UniProtKB">
        <authorList>
            <consortium name="Ensembl"/>
        </authorList>
    </citation>
    <scope>IDENTIFICATION</scope>
</reference>
<dbReference type="InterPro" id="IPR039862">
    <property type="entry name" value="NECAB1/2/3"/>
</dbReference>
<dbReference type="GO" id="GO:0005737">
    <property type="term" value="C:cytoplasm"/>
    <property type="evidence" value="ECO:0007669"/>
    <property type="project" value="TreeGrafter"/>
</dbReference>
<dbReference type="PROSITE" id="PS51725">
    <property type="entry name" value="ABM"/>
    <property type="match status" value="1"/>
</dbReference>
<name>A0A3P8V4D4_CYNSE</name>
<dbReference type="Proteomes" id="UP000265120">
    <property type="component" value="Chromosome 10"/>
</dbReference>
<dbReference type="InterPro" id="IPR002048">
    <property type="entry name" value="EF_hand_dom"/>
</dbReference>
<dbReference type="PANTHER" id="PTHR12178:SF3">
    <property type="entry name" value="N-TERMINAL EF-HAND CALCIUM-BINDING PROTEIN 3"/>
    <property type="match status" value="1"/>
</dbReference>
<dbReference type="PANTHER" id="PTHR12178">
    <property type="entry name" value="EF-HAND DOMAIN-CONTAINING PROTEIN"/>
    <property type="match status" value="1"/>
</dbReference>
<organism evidence="5 6">
    <name type="scientific">Cynoglossus semilaevis</name>
    <name type="common">Tongue sole</name>
    <dbReference type="NCBI Taxonomy" id="244447"/>
    <lineage>
        <taxon>Eukaryota</taxon>
        <taxon>Metazoa</taxon>
        <taxon>Chordata</taxon>
        <taxon>Craniata</taxon>
        <taxon>Vertebrata</taxon>
        <taxon>Euteleostomi</taxon>
        <taxon>Actinopterygii</taxon>
        <taxon>Neopterygii</taxon>
        <taxon>Teleostei</taxon>
        <taxon>Neoteleostei</taxon>
        <taxon>Acanthomorphata</taxon>
        <taxon>Carangaria</taxon>
        <taxon>Pleuronectiformes</taxon>
        <taxon>Pleuronectoidei</taxon>
        <taxon>Cynoglossidae</taxon>
        <taxon>Cynoglossinae</taxon>
        <taxon>Cynoglossus</taxon>
    </lineage>
</organism>
<feature type="domain" description="ABM" evidence="4">
    <location>
        <begin position="218"/>
        <end position="306"/>
    </location>
</feature>
<dbReference type="InterPro" id="IPR011008">
    <property type="entry name" value="Dimeric_a/b-barrel"/>
</dbReference>
<proteinExistence type="predicted"/>
<reference evidence="5 6" key="1">
    <citation type="journal article" date="2014" name="Nat. Genet.">
        <title>Whole-genome sequence of a flatfish provides insights into ZW sex chromosome evolution and adaptation to a benthic lifestyle.</title>
        <authorList>
            <person name="Chen S."/>
            <person name="Zhang G."/>
            <person name="Shao C."/>
            <person name="Huang Q."/>
            <person name="Liu G."/>
            <person name="Zhang P."/>
            <person name="Song W."/>
            <person name="An N."/>
            <person name="Chalopin D."/>
            <person name="Volff J.N."/>
            <person name="Hong Y."/>
            <person name="Li Q."/>
            <person name="Sha Z."/>
            <person name="Zhou H."/>
            <person name="Xie M."/>
            <person name="Yu Q."/>
            <person name="Liu Y."/>
            <person name="Xiang H."/>
            <person name="Wang N."/>
            <person name="Wu K."/>
            <person name="Yang C."/>
            <person name="Zhou Q."/>
            <person name="Liao X."/>
            <person name="Yang L."/>
            <person name="Hu Q."/>
            <person name="Zhang J."/>
            <person name="Meng L."/>
            <person name="Jin L."/>
            <person name="Tian Y."/>
            <person name="Lian J."/>
            <person name="Yang J."/>
            <person name="Miao G."/>
            <person name="Liu S."/>
            <person name="Liang Z."/>
            <person name="Yan F."/>
            <person name="Li Y."/>
            <person name="Sun B."/>
            <person name="Zhang H."/>
            <person name="Zhang J."/>
            <person name="Zhu Y."/>
            <person name="Du M."/>
            <person name="Zhao Y."/>
            <person name="Schartl M."/>
            <person name="Tang Q."/>
            <person name="Wang J."/>
        </authorList>
    </citation>
    <scope>NUCLEOTIDE SEQUENCE</scope>
</reference>
<reference evidence="5" key="3">
    <citation type="submission" date="2025-09" db="UniProtKB">
        <authorList>
            <consortium name="Ensembl"/>
        </authorList>
    </citation>
    <scope>IDENTIFICATION</scope>
</reference>